<proteinExistence type="predicted"/>
<name>A0A9Q3FY50_9BASI</name>
<dbReference type="Proteomes" id="UP000765509">
    <property type="component" value="Unassembled WGS sequence"/>
</dbReference>
<evidence type="ECO:0000313" key="2">
    <source>
        <dbReference type="Proteomes" id="UP000765509"/>
    </source>
</evidence>
<keyword evidence="2" id="KW-1185">Reference proteome</keyword>
<dbReference type="EMBL" id="AVOT02050550">
    <property type="protein sequence ID" value="MBW0545616.1"/>
    <property type="molecule type" value="Genomic_DNA"/>
</dbReference>
<accession>A0A9Q3FY50</accession>
<dbReference type="AlphaFoldDB" id="A0A9Q3FY50"/>
<comment type="caution">
    <text evidence="1">The sequence shown here is derived from an EMBL/GenBank/DDBJ whole genome shotgun (WGS) entry which is preliminary data.</text>
</comment>
<protein>
    <submittedName>
        <fullName evidence="1">Uncharacterized protein</fullName>
    </submittedName>
</protein>
<gene>
    <name evidence="1" type="ORF">O181_085331</name>
</gene>
<sequence length="133" mass="15227">MLADIVPYAQAISDPLERIEWQKAMDTEFNSLIAHNTSELVPYPDKPAKVIRGMWRLTWKRNEHGEEQKKCLIYNQTSSKDPLTGWTDADYANVKDDQKSLSGFIILEFGNPVCWLSKKKSVVGQSTTEAEYM</sequence>
<evidence type="ECO:0000313" key="1">
    <source>
        <dbReference type="EMBL" id="MBW0545616.1"/>
    </source>
</evidence>
<dbReference type="CDD" id="cd09272">
    <property type="entry name" value="RNase_HI_RT_Ty1"/>
    <property type="match status" value="1"/>
</dbReference>
<reference evidence="1" key="1">
    <citation type="submission" date="2021-03" db="EMBL/GenBank/DDBJ databases">
        <title>Draft genome sequence of rust myrtle Austropuccinia psidii MF-1, a brazilian biotype.</title>
        <authorList>
            <person name="Quecine M.C."/>
            <person name="Pachon D.M.R."/>
            <person name="Bonatelli M.L."/>
            <person name="Correr F.H."/>
            <person name="Franceschini L.M."/>
            <person name="Leite T.F."/>
            <person name="Margarido G.R.A."/>
            <person name="Almeida C.A."/>
            <person name="Ferrarezi J.A."/>
            <person name="Labate C.A."/>
        </authorList>
    </citation>
    <scope>NUCLEOTIDE SEQUENCE</scope>
    <source>
        <strain evidence="1">MF-1</strain>
    </source>
</reference>
<organism evidence="1 2">
    <name type="scientific">Austropuccinia psidii MF-1</name>
    <dbReference type="NCBI Taxonomy" id="1389203"/>
    <lineage>
        <taxon>Eukaryota</taxon>
        <taxon>Fungi</taxon>
        <taxon>Dikarya</taxon>
        <taxon>Basidiomycota</taxon>
        <taxon>Pucciniomycotina</taxon>
        <taxon>Pucciniomycetes</taxon>
        <taxon>Pucciniales</taxon>
        <taxon>Sphaerophragmiaceae</taxon>
        <taxon>Austropuccinia</taxon>
    </lineage>
</organism>
<dbReference type="OrthoDB" id="3344688at2759"/>